<dbReference type="PANTHER" id="PTHR11839:SF18">
    <property type="entry name" value="NUDIX HYDROLASE DOMAIN-CONTAINING PROTEIN"/>
    <property type="match status" value="1"/>
</dbReference>
<evidence type="ECO:0000256" key="8">
    <source>
        <dbReference type="ARBA" id="ARBA00032272"/>
    </source>
</evidence>
<keyword evidence="9" id="KW-0479">Metal-binding</keyword>
<evidence type="ECO:0000256" key="6">
    <source>
        <dbReference type="ARBA" id="ARBA00022801"/>
    </source>
</evidence>
<comment type="catalytic activity">
    <reaction evidence="1">
        <text>GDP-alpha-D-mannose + H2O = alpha-D-mannose 1-phosphate + GMP + 2 H(+)</text>
        <dbReference type="Rhea" id="RHEA:27978"/>
        <dbReference type="ChEBI" id="CHEBI:15377"/>
        <dbReference type="ChEBI" id="CHEBI:15378"/>
        <dbReference type="ChEBI" id="CHEBI:57527"/>
        <dbReference type="ChEBI" id="CHEBI:58115"/>
        <dbReference type="ChEBI" id="CHEBI:58409"/>
    </reaction>
</comment>
<dbReference type="NCBIfam" id="TIGR00052">
    <property type="entry name" value="nudix-type nucleoside diphosphatase, YffH/AdpP family"/>
    <property type="match status" value="1"/>
</dbReference>
<feature type="binding site" evidence="9">
    <location>
        <position position="84"/>
    </location>
    <ligand>
        <name>Mg(2+)</name>
        <dbReference type="ChEBI" id="CHEBI:18420"/>
        <label>1</label>
    </ligand>
</feature>
<organism evidence="12 13">
    <name type="scientific">Devosia nanyangense</name>
    <dbReference type="NCBI Taxonomy" id="1228055"/>
    <lineage>
        <taxon>Bacteria</taxon>
        <taxon>Pseudomonadati</taxon>
        <taxon>Pseudomonadota</taxon>
        <taxon>Alphaproteobacteria</taxon>
        <taxon>Hyphomicrobiales</taxon>
        <taxon>Devosiaceae</taxon>
        <taxon>Devosia</taxon>
    </lineage>
</organism>
<dbReference type="GO" id="GO:0019693">
    <property type="term" value="P:ribose phosphate metabolic process"/>
    <property type="evidence" value="ECO:0007669"/>
    <property type="project" value="TreeGrafter"/>
</dbReference>
<evidence type="ECO:0000259" key="11">
    <source>
        <dbReference type="PROSITE" id="PS51462"/>
    </source>
</evidence>
<evidence type="ECO:0000256" key="7">
    <source>
        <dbReference type="ARBA" id="ARBA00032162"/>
    </source>
</evidence>
<comment type="caution">
    <text evidence="12">The sequence shown here is derived from an EMBL/GenBank/DDBJ whole genome shotgun (WGS) entry which is preliminary data.</text>
</comment>
<accession>A0A933L1D4</accession>
<feature type="binding site" evidence="9">
    <location>
        <position position="99"/>
    </location>
    <ligand>
        <name>Mg(2+)</name>
        <dbReference type="ChEBI" id="CHEBI:18420"/>
        <label>1</label>
    </ligand>
</feature>
<dbReference type="Proteomes" id="UP000782610">
    <property type="component" value="Unassembled WGS sequence"/>
</dbReference>
<evidence type="ECO:0000256" key="9">
    <source>
        <dbReference type="PIRSR" id="PIRSR604385-2"/>
    </source>
</evidence>
<comment type="similarity">
    <text evidence="3">Belongs to the Nudix hydrolase family. NudK subfamily.</text>
</comment>
<reference evidence="12" key="1">
    <citation type="submission" date="2020-07" db="EMBL/GenBank/DDBJ databases">
        <title>Huge and variable diversity of episymbiotic CPR bacteria and DPANN archaea in groundwater ecosystems.</title>
        <authorList>
            <person name="He C.Y."/>
            <person name="Keren R."/>
            <person name="Whittaker M."/>
            <person name="Farag I.F."/>
            <person name="Doudna J."/>
            <person name="Cate J.H.D."/>
            <person name="Banfield J.F."/>
        </authorList>
    </citation>
    <scope>NUCLEOTIDE SEQUENCE</scope>
    <source>
        <strain evidence="12">NC_groundwater_1586_Pr3_B-0.1um_66_15</strain>
    </source>
</reference>
<feature type="short sequence motif" description="Nudix box" evidence="10">
    <location>
        <begin position="85"/>
        <end position="106"/>
    </location>
</feature>
<dbReference type="InterPro" id="IPR004385">
    <property type="entry name" value="NDP_pyrophosphatase"/>
</dbReference>
<dbReference type="CDD" id="cd24157">
    <property type="entry name" value="NUDIX_GDPMK"/>
    <property type="match status" value="1"/>
</dbReference>
<name>A0A933L1D4_9HYPH</name>
<protein>
    <recommendedName>
        <fullName evidence="5">GDP-mannose pyrophosphatase</fullName>
    </recommendedName>
    <alternativeName>
        <fullName evidence="7">GDP-mannose hydrolase</fullName>
    </alternativeName>
    <alternativeName>
        <fullName evidence="8">GDPMK</fullName>
    </alternativeName>
</protein>
<dbReference type="InterPro" id="IPR000086">
    <property type="entry name" value="NUDIX_hydrolase_dom"/>
</dbReference>
<feature type="binding site" evidence="9">
    <location>
        <position position="103"/>
    </location>
    <ligand>
        <name>Mg(2+)</name>
        <dbReference type="ChEBI" id="CHEBI:18420"/>
        <label>1</label>
    </ligand>
</feature>
<dbReference type="Gene3D" id="3.90.79.10">
    <property type="entry name" value="Nucleoside Triphosphate Pyrophosphohydrolase"/>
    <property type="match status" value="1"/>
</dbReference>
<dbReference type="PANTHER" id="PTHR11839">
    <property type="entry name" value="UDP/ADP-SUGAR PYROPHOSPHATASE"/>
    <property type="match status" value="1"/>
</dbReference>
<dbReference type="EMBL" id="JACRAF010000023">
    <property type="protein sequence ID" value="MBI4921751.1"/>
    <property type="molecule type" value="Genomic_DNA"/>
</dbReference>
<dbReference type="GO" id="GO:0016818">
    <property type="term" value="F:hydrolase activity, acting on acid anhydrides, in phosphorus-containing anhydrides"/>
    <property type="evidence" value="ECO:0007669"/>
    <property type="project" value="InterPro"/>
</dbReference>
<dbReference type="PROSITE" id="PS51462">
    <property type="entry name" value="NUDIX"/>
    <property type="match status" value="1"/>
</dbReference>
<dbReference type="GO" id="GO:0046872">
    <property type="term" value="F:metal ion binding"/>
    <property type="evidence" value="ECO:0007669"/>
    <property type="project" value="UniProtKB-KW"/>
</dbReference>
<evidence type="ECO:0000256" key="10">
    <source>
        <dbReference type="PIRSR" id="PIRSR604385-3"/>
    </source>
</evidence>
<dbReference type="Pfam" id="PF00293">
    <property type="entry name" value="NUDIX"/>
    <property type="match status" value="1"/>
</dbReference>
<evidence type="ECO:0000313" key="12">
    <source>
        <dbReference type="EMBL" id="MBI4921751.1"/>
    </source>
</evidence>
<comment type="cofactor">
    <cofactor evidence="2 9">
        <name>Mg(2+)</name>
        <dbReference type="ChEBI" id="CHEBI:18420"/>
    </cofactor>
</comment>
<gene>
    <name evidence="12" type="ORF">HY834_08375</name>
</gene>
<comment type="subunit">
    <text evidence="4">Homodimer.</text>
</comment>
<dbReference type="InterPro" id="IPR015797">
    <property type="entry name" value="NUDIX_hydrolase-like_dom_sf"/>
</dbReference>
<evidence type="ECO:0000256" key="4">
    <source>
        <dbReference type="ARBA" id="ARBA00011738"/>
    </source>
</evidence>
<dbReference type="AlphaFoldDB" id="A0A933L1D4"/>
<evidence type="ECO:0000256" key="1">
    <source>
        <dbReference type="ARBA" id="ARBA00000847"/>
    </source>
</evidence>
<evidence type="ECO:0000313" key="13">
    <source>
        <dbReference type="Proteomes" id="UP000782610"/>
    </source>
</evidence>
<dbReference type="GO" id="GO:0005829">
    <property type="term" value="C:cytosol"/>
    <property type="evidence" value="ECO:0007669"/>
    <property type="project" value="TreeGrafter"/>
</dbReference>
<proteinExistence type="inferred from homology"/>
<dbReference type="GO" id="GO:0006753">
    <property type="term" value="P:nucleoside phosphate metabolic process"/>
    <property type="evidence" value="ECO:0007669"/>
    <property type="project" value="TreeGrafter"/>
</dbReference>
<feature type="binding site" evidence="9">
    <location>
        <position position="151"/>
    </location>
    <ligand>
        <name>Mg(2+)</name>
        <dbReference type="ChEBI" id="CHEBI:18420"/>
        <label>2</label>
    </ligand>
</feature>
<sequence>MTEFLKPIAETTLSDAFGLVQTHTYDIRRRNGQWQRQVRETYDRGDGAAVLLCDLSDRSVILIRQFRYPAFYRGEPPFILEVCAGKLEGDDAETCARKEAIEETGYRVGTIERAYDCFMSPGSVTERLTLFVGMIDGPPPGNGGGLADEGEDIEVVRLPFVTALGMVATGEIADAKTILLLQYAELKGVFA</sequence>
<keyword evidence="6" id="KW-0378">Hydrolase</keyword>
<feature type="domain" description="Nudix hydrolase" evidence="11">
    <location>
        <begin position="43"/>
        <end position="180"/>
    </location>
</feature>
<evidence type="ECO:0000256" key="3">
    <source>
        <dbReference type="ARBA" id="ARBA00007275"/>
    </source>
</evidence>
<evidence type="ECO:0000256" key="5">
    <source>
        <dbReference type="ARBA" id="ARBA00016377"/>
    </source>
</evidence>
<dbReference type="SUPFAM" id="SSF55811">
    <property type="entry name" value="Nudix"/>
    <property type="match status" value="1"/>
</dbReference>
<evidence type="ECO:0000256" key="2">
    <source>
        <dbReference type="ARBA" id="ARBA00001946"/>
    </source>
</evidence>
<keyword evidence="9" id="KW-0460">Magnesium</keyword>